<dbReference type="GeneTree" id="ENSGT00530000063169"/>
<dbReference type="InterPro" id="IPR025812">
    <property type="entry name" value="Trm10_C_MTase_dom"/>
</dbReference>
<reference evidence="22" key="2">
    <citation type="submission" date="2025-09" db="UniProtKB">
        <authorList>
            <consortium name="Ensembl"/>
        </authorList>
    </citation>
    <scope>IDENTIFICATION</scope>
</reference>
<comment type="catalytic activity">
    <reaction evidence="17">
        <text>adenosine(9) in tRNA + S-adenosyl-L-methionine = N(1)-methyladenosine(9) in tRNA + S-adenosyl-L-homocysteine + H(+)</text>
        <dbReference type="Rhea" id="RHEA:43148"/>
        <dbReference type="Rhea" id="RHEA-COMP:10363"/>
        <dbReference type="Rhea" id="RHEA-COMP:10364"/>
        <dbReference type="ChEBI" id="CHEBI:15378"/>
        <dbReference type="ChEBI" id="CHEBI:57856"/>
        <dbReference type="ChEBI" id="CHEBI:59789"/>
        <dbReference type="ChEBI" id="CHEBI:74411"/>
        <dbReference type="ChEBI" id="CHEBI:74491"/>
        <dbReference type="EC" id="2.1.1.218"/>
    </reaction>
</comment>
<dbReference type="EC" id="2.1.1.221" evidence="3"/>
<dbReference type="AlphaFoldDB" id="A0A8C5FFB1"/>
<dbReference type="InterPro" id="IPR007356">
    <property type="entry name" value="tRNA_m1G_MeTrfase_euk"/>
</dbReference>
<evidence type="ECO:0000256" key="5">
    <source>
        <dbReference type="ARBA" id="ARBA00022603"/>
    </source>
</evidence>
<comment type="catalytic activity">
    <reaction evidence="18">
        <text>guanosine(9) in tRNA + S-adenosyl-L-methionine = N(1)-methylguanosine(9) in tRNA + S-adenosyl-L-homocysteine + H(+)</text>
        <dbReference type="Rhea" id="RHEA:43156"/>
        <dbReference type="Rhea" id="RHEA-COMP:10367"/>
        <dbReference type="Rhea" id="RHEA-COMP:10368"/>
        <dbReference type="ChEBI" id="CHEBI:15378"/>
        <dbReference type="ChEBI" id="CHEBI:57856"/>
        <dbReference type="ChEBI" id="CHEBI:59789"/>
        <dbReference type="ChEBI" id="CHEBI:73542"/>
        <dbReference type="ChEBI" id="CHEBI:74269"/>
        <dbReference type="EC" id="2.1.1.221"/>
    </reaction>
</comment>
<evidence type="ECO:0000256" key="3">
    <source>
        <dbReference type="ARBA" id="ARBA00012797"/>
    </source>
</evidence>
<dbReference type="GO" id="GO:0000049">
    <property type="term" value="F:tRNA binding"/>
    <property type="evidence" value="ECO:0007669"/>
    <property type="project" value="TreeGrafter"/>
</dbReference>
<keyword evidence="7" id="KW-0949">S-adenosyl-L-methionine</keyword>
<evidence type="ECO:0000256" key="14">
    <source>
        <dbReference type="ARBA" id="ARBA00030623"/>
    </source>
</evidence>
<keyword evidence="23" id="KW-1185">Reference proteome</keyword>
<evidence type="ECO:0000256" key="18">
    <source>
        <dbReference type="ARBA" id="ARBA00048434"/>
    </source>
</evidence>
<evidence type="ECO:0000313" key="22">
    <source>
        <dbReference type="Ensembl" id="ENSGMOP00000032564.1"/>
    </source>
</evidence>
<organism evidence="22 23">
    <name type="scientific">Gadus morhua</name>
    <name type="common">Atlantic cod</name>
    <dbReference type="NCBI Taxonomy" id="8049"/>
    <lineage>
        <taxon>Eukaryota</taxon>
        <taxon>Metazoa</taxon>
        <taxon>Chordata</taxon>
        <taxon>Craniata</taxon>
        <taxon>Vertebrata</taxon>
        <taxon>Euteleostomi</taxon>
        <taxon>Actinopterygii</taxon>
        <taxon>Neopterygii</taxon>
        <taxon>Teleostei</taxon>
        <taxon>Neoteleostei</taxon>
        <taxon>Acanthomorphata</taxon>
        <taxon>Zeiogadaria</taxon>
        <taxon>Gadariae</taxon>
        <taxon>Gadiformes</taxon>
        <taxon>Gadoidei</taxon>
        <taxon>Gadidae</taxon>
        <taxon>Gadus</taxon>
    </lineage>
</organism>
<keyword evidence="10" id="KW-0175">Coiled coil</keyword>
<evidence type="ECO:0000256" key="16">
    <source>
        <dbReference type="ARBA" id="ARBA00033019"/>
    </source>
</evidence>
<dbReference type="PROSITE" id="PS51675">
    <property type="entry name" value="SAM_MT_TRM10"/>
    <property type="match status" value="1"/>
</dbReference>
<proteinExistence type="predicted"/>
<sequence length="569" mass="64442">MPLEMMGLFSRRVSVELWRLWSVSGTRHFSIGTFPTGQVCSSRSFSSGRYLRTDAFQPDQGDKIDLDLWKSVMRSQTAVDESIEEDKEQVKKGDSTDSPSGCVLAATRELVSMWRQAGKLVPDKITDEDVKTLAELTTKSSKKKYLKFLAIREGHKNKSKEKQEKKRAEREQRLAEFPETLENRPPVKNSFLMQYRDHWLDRLLGWRGAQAMNFGQPLVFDMSYEAHMTPQELTNSVSQMLEVESCNRRSLDPFHLHLCNLQPEGGYRQQLVKRYGEDAWDRLLITETPQRHVDVFPQEQLVYLTADSPNVLRTFDPSKVYVVGAMVDRSIQTGRSFATAKRLQMATARLPLDQFLRWEIGAKTLTLDQMIRILLTIKDTGSWEQALAFVPKRKHDGFYQEKKQSERGGTAGRDRGDRYPQRDQRERQGSAREPWGAGRGGQDRGQAALRALQLLLGSTAVVHRRGGRRGASLLRPFWRRGHAAVAADGAPGNQNPHHLHLGARCPAHLAQVEHPGRRRGGPQGAGRLQDERLQGRGRGHTLGGNLQKGRLLVRLHAIAWASDKDMGST</sequence>
<comment type="catalytic activity">
    <reaction evidence="19">
        <text>an adenosine in mRNA + S-adenosyl-L-methionine = an N(1)-methyladenosine in mRNA + S-adenosyl-L-homocysteine + H(+)</text>
        <dbReference type="Rhea" id="RHEA:55392"/>
        <dbReference type="Rhea" id="RHEA-COMP:12414"/>
        <dbReference type="Rhea" id="RHEA-COMP:12415"/>
        <dbReference type="ChEBI" id="CHEBI:15378"/>
        <dbReference type="ChEBI" id="CHEBI:57856"/>
        <dbReference type="ChEBI" id="CHEBI:59789"/>
        <dbReference type="ChEBI" id="CHEBI:74411"/>
        <dbReference type="ChEBI" id="CHEBI:74491"/>
    </reaction>
</comment>
<dbReference type="InterPro" id="IPR038459">
    <property type="entry name" value="MT_TRM10-typ_sf"/>
</dbReference>
<reference evidence="22" key="1">
    <citation type="submission" date="2025-08" db="UniProtKB">
        <authorList>
            <consortium name="Ensembl"/>
        </authorList>
    </citation>
    <scope>IDENTIFICATION</scope>
</reference>
<evidence type="ECO:0000259" key="21">
    <source>
        <dbReference type="PROSITE" id="PS51675"/>
    </source>
</evidence>
<dbReference type="GO" id="GO:0070131">
    <property type="term" value="P:positive regulation of mitochondrial translation"/>
    <property type="evidence" value="ECO:0007669"/>
    <property type="project" value="TreeGrafter"/>
</dbReference>
<dbReference type="GO" id="GO:0005654">
    <property type="term" value="C:nucleoplasm"/>
    <property type="evidence" value="ECO:0007669"/>
    <property type="project" value="TreeGrafter"/>
</dbReference>
<accession>A0A8C5FFB1</accession>
<dbReference type="Gene3D" id="3.40.1280.30">
    <property type="match status" value="1"/>
</dbReference>
<feature type="region of interest" description="Disordered" evidence="20">
    <location>
        <begin position="398"/>
        <end position="443"/>
    </location>
</feature>
<dbReference type="PANTHER" id="PTHR13563:SF5">
    <property type="entry name" value="TRNA METHYLTRANSFERASE 10 HOMOLOG C"/>
    <property type="match status" value="1"/>
</dbReference>
<evidence type="ECO:0000256" key="17">
    <source>
        <dbReference type="ARBA" id="ARBA00048278"/>
    </source>
</evidence>
<evidence type="ECO:0000256" key="1">
    <source>
        <dbReference type="ARBA" id="ARBA00004173"/>
    </source>
</evidence>
<keyword evidence="8" id="KW-0819">tRNA processing</keyword>
<dbReference type="GO" id="GO:0005739">
    <property type="term" value="C:mitochondrion"/>
    <property type="evidence" value="ECO:0007669"/>
    <property type="project" value="UniProtKB-SubCell"/>
</dbReference>
<protein>
    <recommendedName>
        <fullName evidence="4">tRNA methyltransferase 10 homolog C</fullName>
        <ecNumber evidence="2">2.1.1.218</ecNumber>
        <ecNumber evidence="3">2.1.1.221</ecNumber>
    </recommendedName>
    <alternativeName>
        <fullName evidence="14">Mitochondrial ribonuclease P protein 1</fullName>
    </alternativeName>
    <alternativeName>
        <fullName evidence="13">RNA (guanine-9-)-methyltransferase domain-containing protein 1</fullName>
    </alternativeName>
    <alternativeName>
        <fullName evidence="15">mRNA methyladenosine-N(1)-methyltransferase</fullName>
    </alternativeName>
    <alternativeName>
        <fullName evidence="16">tRNA (adenine(9)-N(1))-methyltransferase</fullName>
    </alternativeName>
    <alternativeName>
        <fullName evidence="12">tRNA (guanine(9)-N(1))-methyltransferase</fullName>
    </alternativeName>
</protein>
<evidence type="ECO:0000256" key="4">
    <source>
        <dbReference type="ARBA" id="ARBA00014681"/>
    </source>
</evidence>
<evidence type="ECO:0000256" key="20">
    <source>
        <dbReference type="SAM" id="MobiDB-lite"/>
    </source>
</evidence>
<keyword evidence="9" id="KW-0809">Transit peptide</keyword>
<evidence type="ECO:0000256" key="10">
    <source>
        <dbReference type="ARBA" id="ARBA00023054"/>
    </source>
</evidence>
<dbReference type="GO" id="GO:0032259">
    <property type="term" value="P:methylation"/>
    <property type="evidence" value="ECO:0007669"/>
    <property type="project" value="UniProtKB-KW"/>
</dbReference>
<name>A0A8C5FFB1_GADMO</name>
<evidence type="ECO:0000256" key="9">
    <source>
        <dbReference type="ARBA" id="ARBA00022946"/>
    </source>
</evidence>
<evidence type="ECO:0000256" key="12">
    <source>
        <dbReference type="ARBA" id="ARBA00029727"/>
    </source>
</evidence>
<dbReference type="CDD" id="cd18102">
    <property type="entry name" value="Trm10_MRRP1"/>
    <property type="match status" value="1"/>
</dbReference>
<dbReference type="GO" id="GO:0097745">
    <property type="term" value="P:mitochondrial tRNA 5'-end processing"/>
    <property type="evidence" value="ECO:0007669"/>
    <property type="project" value="TreeGrafter"/>
</dbReference>
<evidence type="ECO:0000256" key="7">
    <source>
        <dbReference type="ARBA" id="ARBA00022691"/>
    </source>
</evidence>
<feature type="compositionally biased region" description="Basic and acidic residues" evidence="20">
    <location>
        <begin position="398"/>
        <end position="430"/>
    </location>
</feature>
<evidence type="ECO:0000256" key="6">
    <source>
        <dbReference type="ARBA" id="ARBA00022679"/>
    </source>
</evidence>
<dbReference type="Proteomes" id="UP000694546">
    <property type="component" value="Chromosome 14"/>
</dbReference>
<dbReference type="GO" id="GO:0160106">
    <property type="term" value="F:tRNA (adenine(9)-N1)-methyltransferase activity"/>
    <property type="evidence" value="ECO:0007669"/>
    <property type="project" value="UniProtKB-EC"/>
</dbReference>
<feature type="region of interest" description="Disordered" evidence="20">
    <location>
        <begin position="80"/>
        <end position="100"/>
    </location>
</feature>
<feature type="domain" description="SAM-dependent MTase TRM10-type" evidence="21">
    <location>
        <begin position="204"/>
        <end position="397"/>
    </location>
</feature>
<keyword evidence="5" id="KW-0489">Methyltransferase</keyword>
<dbReference type="GO" id="GO:0052905">
    <property type="term" value="F:tRNA (guanosine(9)-N1)-methyltransferase activity"/>
    <property type="evidence" value="ECO:0007669"/>
    <property type="project" value="UniProtKB-EC"/>
</dbReference>
<evidence type="ECO:0000256" key="13">
    <source>
        <dbReference type="ARBA" id="ARBA00029803"/>
    </source>
</evidence>
<dbReference type="PANTHER" id="PTHR13563">
    <property type="entry name" value="TRNA (GUANINE-9-) METHYLTRANSFERASE"/>
    <property type="match status" value="1"/>
</dbReference>
<keyword evidence="11" id="KW-0496">Mitochondrion</keyword>
<evidence type="ECO:0000256" key="11">
    <source>
        <dbReference type="ARBA" id="ARBA00023128"/>
    </source>
</evidence>
<dbReference type="InterPro" id="IPR028564">
    <property type="entry name" value="MT_TRM10-typ"/>
</dbReference>
<dbReference type="EC" id="2.1.1.218" evidence="2"/>
<evidence type="ECO:0000256" key="19">
    <source>
        <dbReference type="ARBA" id="ARBA00048481"/>
    </source>
</evidence>
<evidence type="ECO:0000256" key="15">
    <source>
        <dbReference type="ARBA" id="ARBA00031759"/>
    </source>
</evidence>
<comment type="subcellular location">
    <subcellularLocation>
        <location evidence="1">Mitochondrion</location>
    </subcellularLocation>
</comment>
<evidence type="ECO:0000256" key="8">
    <source>
        <dbReference type="ARBA" id="ARBA00022694"/>
    </source>
</evidence>
<feature type="region of interest" description="Disordered" evidence="20">
    <location>
        <begin position="514"/>
        <end position="544"/>
    </location>
</feature>
<evidence type="ECO:0000256" key="2">
    <source>
        <dbReference type="ARBA" id="ARBA00012794"/>
    </source>
</evidence>
<keyword evidence="6" id="KW-0808">Transferase</keyword>
<evidence type="ECO:0000313" key="23">
    <source>
        <dbReference type="Proteomes" id="UP000694546"/>
    </source>
</evidence>
<dbReference type="Ensembl" id="ENSGMOT00000048593.1">
    <property type="protein sequence ID" value="ENSGMOP00000032564.1"/>
    <property type="gene ID" value="ENSGMOG00000025102.1"/>
</dbReference>